<evidence type="ECO:0000313" key="1">
    <source>
        <dbReference type="EMBL" id="WMV53572.1"/>
    </source>
</evidence>
<dbReference type="Gene3D" id="3.40.50.2000">
    <property type="entry name" value="Glycogen Phosphorylase B"/>
    <property type="match status" value="1"/>
</dbReference>
<proteinExistence type="predicted"/>
<dbReference type="GO" id="GO:1901135">
    <property type="term" value="P:carbohydrate derivative metabolic process"/>
    <property type="evidence" value="ECO:0007669"/>
    <property type="project" value="UniProtKB-ARBA"/>
</dbReference>
<dbReference type="PANTHER" id="PTHR48044">
    <property type="entry name" value="GLYCOSYLTRANSFERASE"/>
    <property type="match status" value="1"/>
</dbReference>
<sequence>MSKPNFTKILENLKPDLVIYDILLQWAKRVANEHNIPAVKLVTLGAAVFSYFFNILRKPEVEFPFPAIYLRKIEQVRLSEMVAKSNKATEPDDGDLLADGNMQIMLMSTSRTVESKYIDYCLELINH</sequence>
<gene>
    <name evidence="1" type="ORF">MTR67_046957</name>
</gene>
<reference evidence="1" key="1">
    <citation type="submission" date="2023-08" db="EMBL/GenBank/DDBJ databases">
        <title>A de novo genome assembly of Solanum verrucosum Schlechtendal, a Mexican diploid species geographically isolated from the other diploid A-genome species in potato relatives.</title>
        <authorList>
            <person name="Hosaka K."/>
        </authorList>
    </citation>
    <scope>NUCLEOTIDE SEQUENCE</scope>
    <source>
        <tissue evidence="1">Young leaves</tissue>
    </source>
</reference>
<name>A0AAF0UVR4_SOLVR</name>
<organism evidence="1 2">
    <name type="scientific">Solanum verrucosum</name>
    <dbReference type="NCBI Taxonomy" id="315347"/>
    <lineage>
        <taxon>Eukaryota</taxon>
        <taxon>Viridiplantae</taxon>
        <taxon>Streptophyta</taxon>
        <taxon>Embryophyta</taxon>
        <taxon>Tracheophyta</taxon>
        <taxon>Spermatophyta</taxon>
        <taxon>Magnoliopsida</taxon>
        <taxon>eudicotyledons</taxon>
        <taxon>Gunneridae</taxon>
        <taxon>Pentapetalae</taxon>
        <taxon>asterids</taxon>
        <taxon>lamiids</taxon>
        <taxon>Solanales</taxon>
        <taxon>Solanaceae</taxon>
        <taxon>Solanoideae</taxon>
        <taxon>Solaneae</taxon>
        <taxon>Solanum</taxon>
    </lineage>
</organism>
<protein>
    <submittedName>
        <fullName evidence="1">Uncharacterized protein</fullName>
    </submittedName>
</protein>
<dbReference type="Proteomes" id="UP001234989">
    <property type="component" value="Chromosome 11"/>
</dbReference>
<dbReference type="GO" id="GO:0008194">
    <property type="term" value="F:UDP-glycosyltransferase activity"/>
    <property type="evidence" value="ECO:0007669"/>
    <property type="project" value="UniProtKB-ARBA"/>
</dbReference>
<keyword evidence="2" id="KW-1185">Reference proteome</keyword>
<accession>A0AAF0UVR4</accession>
<dbReference type="SUPFAM" id="SSF53756">
    <property type="entry name" value="UDP-Glycosyltransferase/glycogen phosphorylase"/>
    <property type="match status" value="1"/>
</dbReference>
<dbReference type="PANTHER" id="PTHR48044:SF12">
    <property type="entry name" value="BETA-D-GLUCOSYL CROCETIN BETA-1,6-GLUCOSYLTRANSFERASE-LIKE"/>
    <property type="match status" value="1"/>
</dbReference>
<dbReference type="AlphaFoldDB" id="A0AAF0UVR4"/>
<dbReference type="EMBL" id="CP133622">
    <property type="protein sequence ID" value="WMV53572.1"/>
    <property type="molecule type" value="Genomic_DNA"/>
</dbReference>
<evidence type="ECO:0000313" key="2">
    <source>
        <dbReference type="Proteomes" id="UP001234989"/>
    </source>
</evidence>